<accession>A0A9P4MYV2</accession>
<proteinExistence type="predicted"/>
<dbReference type="OrthoDB" id="10070995at2759"/>
<reference evidence="2" key="1">
    <citation type="journal article" date="2020" name="Stud. Mycol.">
        <title>101 Dothideomycetes genomes: a test case for predicting lifestyles and emergence of pathogens.</title>
        <authorList>
            <person name="Haridas S."/>
            <person name="Albert R."/>
            <person name="Binder M."/>
            <person name="Bloem J."/>
            <person name="Labutti K."/>
            <person name="Salamov A."/>
            <person name="Andreopoulos B."/>
            <person name="Baker S."/>
            <person name="Barry K."/>
            <person name="Bills G."/>
            <person name="Bluhm B."/>
            <person name="Cannon C."/>
            <person name="Castanera R."/>
            <person name="Culley D."/>
            <person name="Daum C."/>
            <person name="Ezra D."/>
            <person name="Gonzalez J."/>
            <person name="Henrissat B."/>
            <person name="Kuo A."/>
            <person name="Liang C."/>
            <person name="Lipzen A."/>
            <person name="Lutzoni F."/>
            <person name="Magnuson J."/>
            <person name="Mondo S."/>
            <person name="Nolan M."/>
            <person name="Ohm R."/>
            <person name="Pangilinan J."/>
            <person name="Park H.-J."/>
            <person name="Ramirez L."/>
            <person name="Alfaro M."/>
            <person name="Sun H."/>
            <person name="Tritt A."/>
            <person name="Yoshinaga Y."/>
            <person name="Zwiers L.-H."/>
            <person name="Turgeon B."/>
            <person name="Goodwin S."/>
            <person name="Spatafora J."/>
            <person name="Crous P."/>
            <person name="Grigoriev I."/>
        </authorList>
    </citation>
    <scope>NUCLEOTIDE SEQUENCE</scope>
    <source>
        <strain evidence="2">ATCC 74209</strain>
    </source>
</reference>
<comment type="caution">
    <text evidence="2">The sequence shown here is derived from an EMBL/GenBank/DDBJ whole genome shotgun (WGS) entry which is preliminary data.</text>
</comment>
<evidence type="ECO:0000313" key="3">
    <source>
        <dbReference type="Proteomes" id="UP000799536"/>
    </source>
</evidence>
<protein>
    <submittedName>
        <fullName evidence="2">Uncharacterized protein</fullName>
    </submittedName>
</protein>
<evidence type="ECO:0000313" key="2">
    <source>
        <dbReference type="EMBL" id="KAF2201245.1"/>
    </source>
</evidence>
<keyword evidence="3" id="KW-1185">Reference proteome</keyword>
<feature type="signal peptide" evidence="1">
    <location>
        <begin position="1"/>
        <end position="23"/>
    </location>
</feature>
<name>A0A9P4MYV2_9PLEO</name>
<keyword evidence="1" id="KW-0732">Signal</keyword>
<sequence length="73" mass="8598">MCRSHRWLLKWRGCRVIRCTLLAQSTIHLSIPLSIHPSINPSIHPSTHPYIYPYIYPYRKAKLGDEKALKGKW</sequence>
<gene>
    <name evidence="2" type="ORF">GQ43DRAFT_41814</name>
</gene>
<evidence type="ECO:0000256" key="1">
    <source>
        <dbReference type="SAM" id="SignalP"/>
    </source>
</evidence>
<dbReference type="EMBL" id="ML993984">
    <property type="protein sequence ID" value="KAF2201245.1"/>
    <property type="molecule type" value="Genomic_DNA"/>
</dbReference>
<dbReference type="AlphaFoldDB" id="A0A9P4MYV2"/>
<feature type="chain" id="PRO_5040192158" evidence="1">
    <location>
        <begin position="24"/>
        <end position="73"/>
    </location>
</feature>
<organism evidence="2 3">
    <name type="scientific">Delitschia confertaspora ATCC 74209</name>
    <dbReference type="NCBI Taxonomy" id="1513339"/>
    <lineage>
        <taxon>Eukaryota</taxon>
        <taxon>Fungi</taxon>
        <taxon>Dikarya</taxon>
        <taxon>Ascomycota</taxon>
        <taxon>Pezizomycotina</taxon>
        <taxon>Dothideomycetes</taxon>
        <taxon>Pleosporomycetidae</taxon>
        <taxon>Pleosporales</taxon>
        <taxon>Delitschiaceae</taxon>
        <taxon>Delitschia</taxon>
    </lineage>
</organism>
<dbReference type="Proteomes" id="UP000799536">
    <property type="component" value="Unassembled WGS sequence"/>
</dbReference>